<name>A0A3S0A7J7_9BACL</name>
<evidence type="ECO:0000313" key="1">
    <source>
        <dbReference type="EMBL" id="RTE11530.1"/>
    </source>
</evidence>
<dbReference type="RefSeq" id="WP_126139477.1">
    <property type="nucleotide sequence ID" value="NZ_RXHU01000007.1"/>
</dbReference>
<gene>
    <name evidence="1" type="ORF">EJQ19_01675</name>
</gene>
<protein>
    <recommendedName>
        <fullName evidence="3">Zinc ribbon domain-containing protein</fullName>
    </recommendedName>
</protein>
<accession>A0A3S0A7J7</accession>
<dbReference type="OrthoDB" id="2066200at2"/>
<dbReference type="AlphaFoldDB" id="A0A3S0A7J7"/>
<organism evidence="1 2">
    <name type="scientific">Paenibacillus whitsoniae</name>
    <dbReference type="NCBI Taxonomy" id="2496558"/>
    <lineage>
        <taxon>Bacteria</taxon>
        <taxon>Bacillati</taxon>
        <taxon>Bacillota</taxon>
        <taxon>Bacilli</taxon>
        <taxon>Bacillales</taxon>
        <taxon>Paenibacillaceae</taxon>
        <taxon>Paenibacillus</taxon>
    </lineage>
</organism>
<dbReference type="EMBL" id="RXHU01000007">
    <property type="protein sequence ID" value="RTE11530.1"/>
    <property type="molecule type" value="Genomic_DNA"/>
</dbReference>
<proteinExistence type="predicted"/>
<reference evidence="1 2" key="1">
    <citation type="submission" date="2018-12" db="EMBL/GenBank/DDBJ databases">
        <title>Bacillus ochoae sp. nov., Paenibacillus whitsoniae sp. nov., Paenibacillus spiritus sp. nov. Isolated from the Mars Exploration Rover during spacecraft assembly.</title>
        <authorList>
            <person name="Seuylemezian A."/>
            <person name="Vaishampayan P."/>
        </authorList>
    </citation>
    <scope>NUCLEOTIDE SEQUENCE [LARGE SCALE GENOMIC DNA]</scope>
    <source>
        <strain evidence="1 2">MER 54</strain>
    </source>
</reference>
<evidence type="ECO:0000313" key="2">
    <source>
        <dbReference type="Proteomes" id="UP000276128"/>
    </source>
</evidence>
<sequence>MSFFDKVKQGASDAAKKAQQTVEITKLKAQISSKEKEIEKIYGLIGESVYTAYVAGDPSRYGEIVESYSQGIAAVKLDIEGLEQKLIEVRGEKECVCGKVVPSETKFCSSCGHQFA</sequence>
<comment type="caution">
    <text evidence="1">The sequence shown here is derived from an EMBL/GenBank/DDBJ whole genome shotgun (WGS) entry which is preliminary data.</text>
</comment>
<evidence type="ECO:0008006" key="3">
    <source>
        <dbReference type="Google" id="ProtNLM"/>
    </source>
</evidence>
<keyword evidence="2" id="KW-1185">Reference proteome</keyword>
<dbReference type="Proteomes" id="UP000276128">
    <property type="component" value="Unassembled WGS sequence"/>
</dbReference>